<evidence type="ECO:0000256" key="3">
    <source>
        <dbReference type="ARBA" id="ARBA00023274"/>
    </source>
</evidence>
<evidence type="ECO:0000256" key="4">
    <source>
        <dbReference type="ARBA" id="ARBA00039977"/>
    </source>
</evidence>
<evidence type="ECO:0000313" key="6">
    <source>
        <dbReference type="Proteomes" id="UP000006352"/>
    </source>
</evidence>
<evidence type="ECO:0000313" key="5">
    <source>
        <dbReference type="EMBL" id="CCL98566.1"/>
    </source>
</evidence>
<dbReference type="Proteomes" id="UP000006352">
    <property type="component" value="Unassembled WGS sequence"/>
</dbReference>
<accession>J4I804</accession>
<reference evidence="5 6" key="1">
    <citation type="journal article" date="2012" name="Appl. Environ. Microbiol.">
        <title>Short-read sequencing for genomic analysis of the brown rot fungus Fibroporia radiculosa.</title>
        <authorList>
            <person name="Tang J.D."/>
            <person name="Perkins A.D."/>
            <person name="Sonstegard T.S."/>
            <person name="Schroeder S.G."/>
            <person name="Burgess S.C."/>
            <person name="Diehl S.V."/>
        </authorList>
    </citation>
    <scope>NUCLEOTIDE SEQUENCE [LARGE SCALE GENOMIC DNA]</scope>
    <source>
        <strain evidence="5 6">TFFH 294</strain>
    </source>
</reference>
<dbReference type="InterPro" id="IPR012677">
    <property type="entry name" value="Nucleotide-bd_a/b_plait_sf"/>
</dbReference>
<proteinExistence type="inferred from homology"/>
<gene>
    <name evidence="5" type="ORF">FIBRA_00566</name>
</gene>
<keyword evidence="3" id="KW-0687">Ribonucleoprotein</keyword>
<dbReference type="GO" id="GO:0005762">
    <property type="term" value="C:mitochondrial large ribosomal subunit"/>
    <property type="evidence" value="ECO:0007669"/>
    <property type="project" value="TreeGrafter"/>
</dbReference>
<sequence length="304" mass="35429">MQHCLRRLYSTIPEAAAVARTASTPRAVRLRRLRLHKRKHAELPVESDATPEGLTPTELARYKRELAKGNLMQKDGRDLSEKEWLDRLDARRSRVRGVREVVTEDGQKEEQVVGQKVYLPNILFRLVRNHTPPGQPYNPYEATFRIPQSVTKTDVRSYLLAAYGVKTTYIRTDNYLAPLLRDPHDYSFKRTTRMTYKRAVVGLVEPFYYPQAIEDMNKQQREERLAWLERSFRINYYQDLRQGALIRMSRAGSKGWKWRTGATANRGNILRIIAERRAARERTILETKNKIQESRTPTSEVATA</sequence>
<protein>
    <recommendedName>
        <fullName evidence="4">Large ribosomal subunit protein uL23m</fullName>
    </recommendedName>
</protein>
<dbReference type="GO" id="GO:0032543">
    <property type="term" value="P:mitochondrial translation"/>
    <property type="evidence" value="ECO:0007669"/>
    <property type="project" value="TreeGrafter"/>
</dbReference>
<dbReference type="EMBL" id="HE796890">
    <property type="protein sequence ID" value="CCL98566.1"/>
    <property type="molecule type" value="Genomic_DNA"/>
</dbReference>
<comment type="similarity">
    <text evidence="1">Belongs to the universal ribosomal protein uL23 family.</text>
</comment>
<dbReference type="GO" id="GO:0003735">
    <property type="term" value="F:structural constituent of ribosome"/>
    <property type="evidence" value="ECO:0007669"/>
    <property type="project" value="InterPro"/>
</dbReference>
<organism evidence="5 6">
    <name type="scientific">Fibroporia radiculosa</name>
    <dbReference type="NCBI Taxonomy" id="599839"/>
    <lineage>
        <taxon>Eukaryota</taxon>
        <taxon>Fungi</taxon>
        <taxon>Dikarya</taxon>
        <taxon>Basidiomycota</taxon>
        <taxon>Agaricomycotina</taxon>
        <taxon>Agaricomycetes</taxon>
        <taxon>Polyporales</taxon>
        <taxon>Fibroporiaceae</taxon>
        <taxon>Fibroporia</taxon>
    </lineage>
</organism>
<keyword evidence="2" id="KW-0689">Ribosomal protein</keyword>
<keyword evidence="6" id="KW-1185">Reference proteome</keyword>
<dbReference type="AlphaFoldDB" id="J4I804"/>
<dbReference type="OrthoDB" id="275582at2759"/>
<name>J4I804_9APHY</name>
<dbReference type="InParanoid" id="J4I804"/>
<dbReference type="HOGENOM" id="CLU_073162_0_0_1"/>
<evidence type="ECO:0000256" key="1">
    <source>
        <dbReference type="ARBA" id="ARBA00006700"/>
    </source>
</evidence>
<dbReference type="PANTHER" id="PTHR12059">
    <property type="entry name" value="RIBOSOMAL PROTEIN L23-RELATED"/>
    <property type="match status" value="1"/>
</dbReference>
<dbReference type="RefSeq" id="XP_012177849.1">
    <property type="nucleotide sequence ID" value="XM_012322459.1"/>
</dbReference>
<dbReference type="PANTHER" id="PTHR12059:SF5">
    <property type="entry name" value="LARGE RIBOSOMAL SUBUNIT PROTEIN UL23M"/>
    <property type="match status" value="1"/>
</dbReference>
<dbReference type="InterPro" id="IPR012678">
    <property type="entry name" value="Ribosomal_uL23/eL15/eS24_sf"/>
</dbReference>
<dbReference type="InterPro" id="IPR013025">
    <property type="entry name" value="Ribosomal_uL23-like"/>
</dbReference>
<evidence type="ECO:0000256" key="2">
    <source>
        <dbReference type="ARBA" id="ARBA00022980"/>
    </source>
</evidence>
<dbReference type="STRING" id="599839.J4I804"/>
<dbReference type="Gene3D" id="3.30.70.330">
    <property type="match status" value="1"/>
</dbReference>
<dbReference type="SUPFAM" id="SSF54189">
    <property type="entry name" value="Ribosomal proteins S24e, L23 and L15e"/>
    <property type="match status" value="1"/>
</dbReference>
<dbReference type="GeneID" id="24093477"/>